<comment type="caution">
    <text evidence="2">The sequence shown here is derived from an EMBL/GenBank/DDBJ whole genome shotgun (WGS) entry which is preliminary data.</text>
</comment>
<dbReference type="AlphaFoldDB" id="A0A943LDA8"/>
<name>A0A943LDA8_FINMA</name>
<dbReference type="RefSeq" id="WP_107634557.1">
    <property type="nucleotide sequence ID" value="NZ_JAHAIK010000018.1"/>
</dbReference>
<organism evidence="2 3">
    <name type="scientific">Finegoldia magna</name>
    <name type="common">Peptostreptococcus magnus</name>
    <dbReference type="NCBI Taxonomy" id="1260"/>
    <lineage>
        <taxon>Bacteria</taxon>
        <taxon>Bacillati</taxon>
        <taxon>Bacillota</taxon>
        <taxon>Tissierellia</taxon>
        <taxon>Tissierellales</taxon>
        <taxon>Peptoniphilaceae</taxon>
        <taxon>Finegoldia</taxon>
    </lineage>
</organism>
<keyword evidence="1" id="KW-0472">Membrane</keyword>
<dbReference type="Proteomes" id="UP000730862">
    <property type="component" value="Unassembled WGS sequence"/>
</dbReference>
<dbReference type="EMBL" id="JAHAIK010000018">
    <property type="protein sequence ID" value="MBS5965306.1"/>
    <property type="molecule type" value="Genomic_DNA"/>
</dbReference>
<evidence type="ECO:0000256" key="1">
    <source>
        <dbReference type="SAM" id="Phobius"/>
    </source>
</evidence>
<evidence type="ECO:0000313" key="2">
    <source>
        <dbReference type="EMBL" id="MBS5965306.1"/>
    </source>
</evidence>
<keyword evidence="1" id="KW-0812">Transmembrane</keyword>
<accession>A0A943LDA8</accession>
<sequence length="87" mass="10622">MELGLTIFVWIAVTYLILILLAYAVAIVGSIVLAIKGKNDHKQFREKRNREWIEKEKEFENRMKERREEFYKRNEHITKELDKHFKE</sequence>
<gene>
    <name evidence="2" type="ORF">KIA07_06570</name>
</gene>
<proteinExistence type="predicted"/>
<protein>
    <submittedName>
        <fullName evidence="2">Uncharacterized protein</fullName>
    </submittedName>
</protein>
<evidence type="ECO:0000313" key="3">
    <source>
        <dbReference type="Proteomes" id="UP000730862"/>
    </source>
</evidence>
<keyword evidence="1" id="KW-1133">Transmembrane helix</keyword>
<feature type="transmembrane region" description="Helical" evidence="1">
    <location>
        <begin position="6"/>
        <end position="35"/>
    </location>
</feature>
<reference evidence="2" key="1">
    <citation type="submission" date="2021-02" db="EMBL/GenBank/DDBJ databases">
        <title>Infant gut strain persistence is associated with maternal origin, phylogeny, and functional potential including surface adhesion and iron acquisition.</title>
        <authorList>
            <person name="Lou Y.C."/>
        </authorList>
    </citation>
    <scope>NUCLEOTIDE SEQUENCE</scope>
    <source>
        <strain evidence="2">L3_058_000G1_dasL3_058_000G1_concoct_72</strain>
    </source>
</reference>